<proteinExistence type="predicted"/>
<dbReference type="SUPFAM" id="SSF55785">
    <property type="entry name" value="PYP-like sensor domain (PAS domain)"/>
    <property type="match status" value="1"/>
</dbReference>
<evidence type="ECO:0000259" key="2">
    <source>
        <dbReference type="PROSITE" id="PS50110"/>
    </source>
</evidence>
<dbReference type="SUPFAM" id="SSF141868">
    <property type="entry name" value="EAL domain-like"/>
    <property type="match status" value="1"/>
</dbReference>
<dbReference type="InterPro" id="IPR035965">
    <property type="entry name" value="PAS-like_dom_sf"/>
</dbReference>
<dbReference type="PROSITE" id="PS50887">
    <property type="entry name" value="GGDEF"/>
    <property type="match status" value="1"/>
</dbReference>
<dbReference type="NCBIfam" id="TIGR00254">
    <property type="entry name" value="GGDEF"/>
    <property type="match status" value="2"/>
</dbReference>
<dbReference type="InterPro" id="IPR052155">
    <property type="entry name" value="Biofilm_reg_signaling"/>
</dbReference>
<evidence type="ECO:0000259" key="3">
    <source>
        <dbReference type="PROSITE" id="PS50883"/>
    </source>
</evidence>
<keyword evidence="6" id="KW-1185">Reference proteome</keyword>
<dbReference type="InterPro" id="IPR035919">
    <property type="entry name" value="EAL_sf"/>
</dbReference>
<gene>
    <name evidence="5" type="ORF">NX786_27530</name>
</gene>
<evidence type="ECO:0000313" key="5">
    <source>
        <dbReference type="EMBL" id="MCS0633091.1"/>
    </source>
</evidence>
<dbReference type="InterPro" id="IPR029787">
    <property type="entry name" value="Nucleotide_cyclase"/>
</dbReference>
<comment type="caution">
    <text evidence="5">The sequence shown here is derived from an EMBL/GenBank/DDBJ whole genome shotgun (WGS) entry which is preliminary data.</text>
</comment>
<dbReference type="PANTHER" id="PTHR44757">
    <property type="entry name" value="DIGUANYLATE CYCLASE DGCP"/>
    <property type="match status" value="1"/>
</dbReference>
<dbReference type="PANTHER" id="PTHR44757:SF2">
    <property type="entry name" value="BIOFILM ARCHITECTURE MAINTENANCE PROTEIN MBAA"/>
    <property type="match status" value="1"/>
</dbReference>
<dbReference type="InterPro" id="IPR001633">
    <property type="entry name" value="EAL_dom"/>
</dbReference>
<feature type="domain" description="EAL" evidence="3">
    <location>
        <begin position="456"/>
        <end position="710"/>
    </location>
</feature>
<dbReference type="Gene3D" id="3.20.20.450">
    <property type="entry name" value="EAL domain"/>
    <property type="match status" value="1"/>
</dbReference>
<dbReference type="EMBL" id="JANUHC010000012">
    <property type="protein sequence ID" value="MCS0633091.1"/>
    <property type="molecule type" value="Genomic_DNA"/>
</dbReference>
<evidence type="ECO:0000256" key="1">
    <source>
        <dbReference type="PROSITE-ProRule" id="PRU00169"/>
    </source>
</evidence>
<dbReference type="Gene3D" id="3.40.50.2300">
    <property type="match status" value="1"/>
</dbReference>
<feature type="domain" description="GGDEF" evidence="4">
    <location>
        <begin position="295"/>
        <end position="447"/>
    </location>
</feature>
<dbReference type="PROSITE" id="PS50883">
    <property type="entry name" value="EAL"/>
    <property type="match status" value="1"/>
</dbReference>
<keyword evidence="1" id="KW-0597">Phosphoprotein</keyword>
<dbReference type="CDD" id="cd01948">
    <property type="entry name" value="EAL"/>
    <property type="match status" value="1"/>
</dbReference>
<protein>
    <submittedName>
        <fullName evidence="5">EAL domain-containing protein</fullName>
    </submittedName>
</protein>
<dbReference type="Pfam" id="PF00072">
    <property type="entry name" value="Response_reg"/>
    <property type="match status" value="1"/>
</dbReference>
<dbReference type="SMART" id="SM00052">
    <property type="entry name" value="EAL"/>
    <property type="match status" value="1"/>
</dbReference>
<dbReference type="Gene3D" id="3.30.450.20">
    <property type="entry name" value="PAS domain"/>
    <property type="match status" value="1"/>
</dbReference>
<dbReference type="SMART" id="SM00267">
    <property type="entry name" value="GGDEF"/>
    <property type="match status" value="1"/>
</dbReference>
<evidence type="ECO:0000313" key="6">
    <source>
        <dbReference type="Proteomes" id="UP001165263"/>
    </source>
</evidence>
<dbReference type="SUPFAM" id="SSF52172">
    <property type="entry name" value="CheY-like"/>
    <property type="match status" value="1"/>
</dbReference>
<dbReference type="SMART" id="SM00448">
    <property type="entry name" value="REC"/>
    <property type="match status" value="1"/>
</dbReference>
<dbReference type="InterPro" id="IPR043128">
    <property type="entry name" value="Rev_trsase/Diguanyl_cyclase"/>
</dbReference>
<organism evidence="5 6">
    <name type="scientific">Telluria mixta</name>
    <dbReference type="NCBI Taxonomy" id="34071"/>
    <lineage>
        <taxon>Bacteria</taxon>
        <taxon>Pseudomonadati</taxon>
        <taxon>Pseudomonadota</taxon>
        <taxon>Betaproteobacteria</taxon>
        <taxon>Burkholderiales</taxon>
        <taxon>Oxalobacteraceae</taxon>
        <taxon>Telluria group</taxon>
        <taxon>Telluria</taxon>
    </lineage>
</organism>
<reference evidence="5" key="1">
    <citation type="submission" date="2022-08" db="EMBL/GenBank/DDBJ databases">
        <title>Reclassification of Massilia species as members of the genera Telluria, Duganella, Pseudoduganella, Mokoshia gen. nov. and Zemynaea gen. nov. using orthogonal and non-orthogonal genome-based approaches.</title>
        <authorList>
            <person name="Bowman J.P."/>
        </authorList>
    </citation>
    <scope>NUCLEOTIDE SEQUENCE</scope>
    <source>
        <strain evidence="5">LMG 11547</strain>
    </source>
</reference>
<dbReference type="InterPro" id="IPR001789">
    <property type="entry name" value="Sig_transdc_resp-reg_receiver"/>
</dbReference>
<sequence>MPAQSANKRGVVLVADDDPVMRLLMLEMLEGVGLEGIEAADGEQAVFLAHARTPDLILLDVEMPKMDGFAACRAIRDLPNGAMVPVVMVTGGDDLEAVTNAYEAGATDFVSKPINWPILGHRVLYVLRASDAIVRLRIADAQNRAVLAAIPDTFFRMSRDGFYLDYEPGRDGPGRGVRDAGVDEHIVGRHVTDVLPRDIAERLFEQVGMALHVQQVRSVEYELIRFGEAQHFEARLVATGPNEVLGLVRDISERKRAEEQIRRLAYCDSLTGIPNRQAFLEMLERELQRSKIDNTKFAVLFMDLDAFKRINDTLGHDVGDQLLKQVSDRLRETIRPNDLLSRGDLLPRVDAANSAGTNLARLGGDEFTILIPDLERVEHALNVAHRVKDAMRRPFLIEGNEIFVTASIGISLFPEDGDDCTSLLKYADTAMYHAKNCGKNNAKLYSSSLTMQIMSHVKLEVGLRRALQNDELYLLYQPQLDVRSSEIVGVEALVRWRHAERGVVSPNEFIPLAEETGLIVPIGEWVLRTACNQARQWQKFSRRPVRIAVNLSAKQFKDENLSQIVLSALHDTGLDPRLLELELTEGTLMDDAKATLATLEQLRGIGVYLSIDDFGTGYSSMNYLKRFDVRALKIDRSFISGLPQDSENAAITRAIIAMAHGLKMIVVAEGVETGEQLVLLEEYGCDLVQGFYLGRPAPPEAVTGMLQKLWVPMAVR</sequence>
<dbReference type="Pfam" id="PF00563">
    <property type="entry name" value="EAL"/>
    <property type="match status" value="1"/>
</dbReference>
<dbReference type="RefSeq" id="WP_259452078.1">
    <property type="nucleotide sequence ID" value="NZ_CP119520.1"/>
</dbReference>
<dbReference type="Gene3D" id="3.30.70.270">
    <property type="match status" value="1"/>
</dbReference>
<accession>A0ABT2C8H4</accession>
<dbReference type="SUPFAM" id="SSF55073">
    <property type="entry name" value="Nucleotide cyclase"/>
    <property type="match status" value="1"/>
</dbReference>
<dbReference type="CDD" id="cd01949">
    <property type="entry name" value="GGDEF"/>
    <property type="match status" value="1"/>
</dbReference>
<dbReference type="InterPro" id="IPR000160">
    <property type="entry name" value="GGDEF_dom"/>
</dbReference>
<dbReference type="PROSITE" id="PS50110">
    <property type="entry name" value="RESPONSE_REGULATORY"/>
    <property type="match status" value="1"/>
</dbReference>
<dbReference type="Pfam" id="PF00990">
    <property type="entry name" value="GGDEF"/>
    <property type="match status" value="2"/>
</dbReference>
<dbReference type="Proteomes" id="UP001165263">
    <property type="component" value="Unassembled WGS sequence"/>
</dbReference>
<feature type="domain" description="Response regulatory" evidence="2">
    <location>
        <begin position="11"/>
        <end position="127"/>
    </location>
</feature>
<evidence type="ECO:0000259" key="4">
    <source>
        <dbReference type="PROSITE" id="PS50887"/>
    </source>
</evidence>
<dbReference type="InterPro" id="IPR011006">
    <property type="entry name" value="CheY-like_superfamily"/>
</dbReference>
<name>A0ABT2C8H4_9BURK</name>
<feature type="modified residue" description="4-aspartylphosphate" evidence="1">
    <location>
        <position position="60"/>
    </location>
</feature>